<organism evidence="2 3">
    <name type="scientific">Cronartium quercuum f. sp. fusiforme G11</name>
    <dbReference type="NCBI Taxonomy" id="708437"/>
    <lineage>
        <taxon>Eukaryota</taxon>
        <taxon>Fungi</taxon>
        <taxon>Dikarya</taxon>
        <taxon>Basidiomycota</taxon>
        <taxon>Pucciniomycotina</taxon>
        <taxon>Pucciniomycetes</taxon>
        <taxon>Pucciniales</taxon>
        <taxon>Coleosporiaceae</taxon>
        <taxon>Cronartium</taxon>
    </lineage>
</organism>
<dbReference type="SMART" id="SM00516">
    <property type="entry name" value="SEC14"/>
    <property type="match status" value="1"/>
</dbReference>
<name>A0A9P6TD29_9BASI</name>
<proteinExistence type="predicted"/>
<dbReference type="PANTHER" id="PTHR46590:SF1">
    <property type="entry name" value="PHOSPHATIDYLINOSITOL TRANSFER PROTEIN CSR1"/>
    <property type="match status" value="1"/>
</dbReference>
<evidence type="ECO:0000313" key="3">
    <source>
        <dbReference type="Proteomes" id="UP000886653"/>
    </source>
</evidence>
<dbReference type="InterPro" id="IPR011074">
    <property type="entry name" value="CRAL/TRIO_N_dom"/>
</dbReference>
<accession>A0A9P6TD29</accession>
<dbReference type="Gene3D" id="3.40.525.10">
    <property type="entry name" value="CRAL-TRIO lipid binding domain"/>
    <property type="match status" value="1"/>
</dbReference>
<dbReference type="InterPro" id="IPR036865">
    <property type="entry name" value="CRAL-TRIO_dom_sf"/>
</dbReference>
<dbReference type="OrthoDB" id="43460at2759"/>
<dbReference type="InterPro" id="IPR052432">
    <property type="entry name" value="PITP/CRAL-TRIO"/>
</dbReference>
<dbReference type="SUPFAM" id="SSF46938">
    <property type="entry name" value="CRAL/TRIO N-terminal domain"/>
    <property type="match status" value="1"/>
</dbReference>
<reference evidence="2" key="1">
    <citation type="submission" date="2013-11" db="EMBL/GenBank/DDBJ databases">
        <title>Genome sequence of the fusiform rust pathogen reveals effectors for host alternation and coevolution with pine.</title>
        <authorList>
            <consortium name="DOE Joint Genome Institute"/>
            <person name="Smith K."/>
            <person name="Pendleton A."/>
            <person name="Kubisiak T."/>
            <person name="Anderson C."/>
            <person name="Salamov A."/>
            <person name="Aerts A."/>
            <person name="Riley R."/>
            <person name="Clum A."/>
            <person name="Lindquist E."/>
            <person name="Ence D."/>
            <person name="Campbell M."/>
            <person name="Kronenberg Z."/>
            <person name="Feau N."/>
            <person name="Dhillon B."/>
            <person name="Hamelin R."/>
            <person name="Burleigh J."/>
            <person name="Smith J."/>
            <person name="Yandell M."/>
            <person name="Nelson C."/>
            <person name="Grigoriev I."/>
            <person name="Davis J."/>
        </authorList>
    </citation>
    <scope>NUCLEOTIDE SEQUENCE</scope>
    <source>
        <strain evidence="2">G11</strain>
    </source>
</reference>
<sequence length="423" mass="48398">MAGTLKQPGLESLFNNAETEALRNFWKRLFELLSLSSASKKLNEPITPASDEIESIISSHGSKKFAEALWNVTMLDNPDFTAIKFIRARKLNIGDAIRMFVECLKWRIETDVDAIVARGDIGFMALGGQDGEAFKRQVSGGQTYIQGFDKKGGPVAYVFARYYRAGDQSPKASEDFIVYAIEIVRMFTAHPKSKTTVIVDLTGFSMLNMDWKTMLFFNKCLEAYYPESLQTFIIHNAPWVFQGIWRVVSPTLDPVVRSKIVMTKSNQDVLAHVNERYLITELGGSTTWRWRYTAPKDSPDLSEARKTELLSQRKNLIKRYVEATNHWLKDSSATHADVREYVATMMRVNYISLDPYIKGRTFYHEEGNVCADGRIGFYTKPDRSDWEYSPYASSRQELLDKIDKMKASFESSNIKYPKLDFDL</sequence>
<dbReference type="CDD" id="cd00170">
    <property type="entry name" value="SEC14"/>
    <property type="match status" value="1"/>
</dbReference>
<comment type="caution">
    <text evidence="2">The sequence shown here is derived from an EMBL/GenBank/DDBJ whole genome shotgun (WGS) entry which is preliminary data.</text>
</comment>
<dbReference type="AlphaFoldDB" id="A0A9P6TD29"/>
<dbReference type="Proteomes" id="UP000886653">
    <property type="component" value="Unassembled WGS sequence"/>
</dbReference>
<dbReference type="PROSITE" id="PS50191">
    <property type="entry name" value="CRAL_TRIO"/>
    <property type="match status" value="1"/>
</dbReference>
<dbReference type="Pfam" id="PF00650">
    <property type="entry name" value="CRAL_TRIO"/>
    <property type="match status" value="1"/>
</dbReference>
<dbReference type="InterPro" id="IPR036273">
    <property type="entry name" value="CRAL/TRIO_N_dom_sf"/>
</dbReference>
<dbReference type="EMBL" id="MU167248">
    <property type="protein sequence ID" value="KAG0147384.1"/>
    <property type="molecule type" value="Genomic_DNA"/>
</dbReference>
<keyword evidence="3" id="KW-1185">Reference proteome</keyword>
<protein>
    <recommendedName>
        <fullName evidence="1">CRAL-TRIO domain-containing protein</fullName>
    </recommendedName>
</protein>
<dbReference type="SUPFAM" id="SSF52087">
    <property type="entry name" value="CRAL/TRIO domain"/>
    <property type="match status" value="1"/>
</dbReference>
<evidence type="ECO:0000313" key="2">
    <source>
        <dbReference type="EMBL" id="KAG0147384.1"/>
    </source>
</evidence>
<feature type="domain" description="CRAL-TRIO" evidence="1">
    <location>
        <begin position="145"/>
        <end position="290"/>
    </location>
</feature>
<dbReference type="InterPro" id="IPR001251">
    <property type="entry name" value="CRAL-TRIO_dom"/>
</dbReference>
<dbReference type="Pfam" id="PF03765">
    <property type="entry name" value="CRAL_TRIO_N"/>
    <property type="match status" value="1"/>
</dbReference>
<gene>
    <name evidence="2" type="ORF">CROQUDRAFT_656116</name>
</gene>
<dbReference type="PANTHER" id="PTHR46590">
    <property type="entry name" value="PHOSPHATIDYLINOSITOL TRANSFER PROTEIN CSR1-RELATED"/>
    <property type="match status" value="1"/>
</dbReference>
<evidence type="ECO:0000259" key="1">
    <source>
        <dbReference type="PROSITE" id="PS50191"/>
    </source>
</evidence>